<keyword evidence="1" id="KW-0812">Transmembrane</keyword>
<reference evidence="2 3" key="1">
    <citation type="submission" date="2010-08" db="EMBL/GenBank/DDBJ databases">
        <title>The draft genome of Desulfovibrio fructosovorans JJ.</title>
        <authorList>
            <consortium name="US DOE Joint Genome Institute (JGI-PGF)"/>
            <person name="Lucas S."/>
            <person name="Copeland A."/>
            <person name="Lapidus A."/>
            <person name="Cheng J.-F."/>
            <person name="Bruce D."/>
            <person name="Goodwin L."/>
            <person name="Pitluck S."/>
            <person name="Land M.L."/>
            <person name="Hauser L."/>
            <person name="Chang Y.-J."/>
            <person name="Jeffries C."/>
            <person name="Wall J.D."/>
            <person name="Stahl D.A."/>
            <person name="Arkin A.P."/>
            <person name="Dehal P."/>
            <person name="Stolyar S.M."/>
            <person name="Hazen T.C."/>
            <person name="Woyke T.J."/>
        </authorList>
    </citation>
    <scope>NUCLEOTIDE SEQUENCE [LARGE SCALE GENOMIC DNA]</scope>
    <source>
        <strain evidence="2 3">JJ</strain>
    </source>
</reference>
<dbReference type="RefSeq" id="WP_005994235.1">
    <property type="nucleotide sequence ID" value="NZ_AECZ01000015.1"/>
</dbReference>
<gene>
    <name evidence="2" type="ORF">DesfrDRAFT_2439</name>
</gene>
<dbReference type="OrthoDB" id="5442509at2"/>
<dbReference type="eggNOG" id="COG0859">
    <property type="taxonomic scope" value="Bacteria"/>
</dbReference>
<sequence length="583" mass="66422">MTAISPPDIQLTRELFTLPREKSLGIVASSLVGGCSQTDLLFLIRTLLVLGATEQAKSLFSRLDHNLLDQAGQRPLLQAVSVRLGQPTAWDNLPPANDDYRWIRFLAKKGVDISYPTEPSVRGLLFQPDVPPQVLLEDRCPCCHNQCLFGPEKSQELHSGSGEWLCPHCLAQRIWEKTTVRRCLWIWYKAYLSGLPRQEGELTETGCQEAILAALALQPLAPVRFGSLCPAAIGHAIMNPSMYFFSLQQGQEPISLDIIGIPPSMTRLNSQLTTMWARHIDFSRDGERLAHKVVGSPLMIESLASYDITRDPGLFNAPPSLVFTLTEERQAREELERMGVPHGAPFVCLLVRDSAYDQIKYAGNPTFPPGCGEERYADIDSYEEACLFLAELGYYVIRTGFHVAKPLKWASKRIIDYSTKYRSELMDLWLPARCFFLFANVGGIGAMASIYRRPMLFTNHIFHYRPPVYSNTLVLFKHLRRKNSRRYKDLDYILDHVDDRLYNSNPDAVKWYSTMEWVDNSPQELKDAAMEMLSLIDGTWEQKYASLTEQASFWKMLEERYPGRGFLGVQTKISTNYLRMYLH</sequence>
<keyword evidence="1" id="KW-1133">Transmembrane helix</keyword>
<evidence type="ECO:0000313" key="2">
    <source>
        <dbReference type="EMBL" id="EFL50863.1"/>
    </source>
</evidence>
<dbReference type="EMBL" id="AECZ01000015">
    <property type="protein sequence ID" value="EFL50863.1"/>
    <property type="molecule type" value="Genomic_DNA"/>
</dbReference>
<evidence type="ECO:0000313" key="3">
    <source>
        <dbReference type="Proteomes" id="UP000006250"/>
    </source>
</evidence>
<dbReference type="AlphaFoldDB" id="E1JXU0"/>
<dbReference type="STRING" id="596151.DesfrDRAFT_2439"/>
<proteinExistence type="predicted"/>
<comment type="caution">
    <text evidence="2">The sequence shown here is derived from an EMBL/GenBank/DDBJ whole genome shotgun (WGS) entry which is preliminary data.</text>
</comment>
<evidence type="ECO:0000256" key="1">
    <source>
        <dbReference type="SAM" id="Phobius"/>
    </source>
</evidence>
<feature type="transmembrane region" description="Helical" evidence="1">
    <location>
        <begin position="428"/>
        <end position="451"/>
    </location>
</feature>
<name>E1JXU0_SOLFR</name>
<keyword evidence="1" id="KW-0472">Membrane</keyword>
<dbReference type="InterPro" id="IPR030808">
    <property type="entry name" value="Glycosyl_04372"/>
</dbReference>
<organism evidence="2 3">
    <name type="scientific">Solidesulfovibrio fructosivorans JJ]</name>
    <dbReference type="NCBI Taxonomy" id="596151"/>
    <lineage>
        <taxon>Bacteria</taxon>
        <taxon>Pseudomonadati</taxon>
        <taxon>Thermodesulfobacteriota</taxon>
        <taxon>Desulfovibrionia</taxon>
        <taxon>Desulfovibrionales</taxon>
        <taxon>Desulfovibrionaceae</taxon>
        <taxon>Solidesulfovibrio</taxon>
    </lineage>
</organism>
<accession>E1JXU0</accession>
<dbReference type="Proteomes" id="UP000006250">
    <property type="component" value="Unassembled WGS sequence"/>
</dbReference>
<protein>
    <submittedName>
        <fullName evidence="2">Uncharacterized protein</fullName>
    </submittedName>
</protein>
<dbReference type="NCBIfam" id="TIGR04372">
    <property type="entry name" value="glycosyl_04372"/>
    <property type="match status" value="1"/>
</dbReference>
<keyword evidence="3" id="KW-1185">Reference proteome</keyword>